<evidence type="ECO:0000256" key="2">
    <source>
        <dbReference type="ARBA" id="ARBA00022475"/>
    </source>
</evidence>
<dbReference type="InterPro" id="IPR025405">
    <property type="entry name" value="DUF4131"/>
</dbReference>
<dbReference type="EMBL" id="LGTQ01000006">
    <property type="protein sequence ID" value="KPM48623.1"/>
    <property type="molecule type" value="Genomic_DNA"/>
</dbReference>
<name>A0A0P7C829_9BACT</name>
<evidence type="ECO:0000256" key="4">
    <source>
        <dbReference type="ARBA" id="ARBA00022989"/>
    </source>
</evidence>
<evidence type="ECO:0000256" key="1">
    <source>
        <dbReference type="ARBA" id="ARBA00004651"/>
    </source>
</evidence>
<feature type="domain" description="DUF4131" evidence="8">
    <location>
        <begin position="30"/>
        <end position="181"/>
    </location>
</feature>
<dbReference type="PATRIC" id="fig|1605367.3.peg.3063"/>
<evidence type="ECO:0000259" key="8">
    <source>
        <dbReference type="Pfam" id="PF13567"/>
    </source>
</evidence>
<proteinExistence type="predicted"/>
<dbReference type="OrthoDB" id="9761531at2"/>
<dbReference type="Pfam" id="PF03772">
    <property type="entry name" value="Competence"/>
    <property type="match status" value="1"/>
</dbReference>
<keyword evidence="5 6" id="KW-0472">Membrane</keyword>
<evidence type="ECO:0000256" key="6">
    <source>
        <dbReference type="SAM" id="Phobius"/>
    </source>
</evidence>
<gene>
    <name evidence="9" type="ORF">AFM12_08420</name>
</gene>
<dbReference type="PANTHER" id="PTHR30619">
    <property type="entry name" value="DNA INTERNALIZATION/COMPETENCE PROTEIN COMEC/REC2"/>
    <property type="match status" value="1"/>
</dbReference>
<evidence type="ECO:0000313" key="10">
    <source>
        <dbReference type="Proteomes" id="UP000050454"/>
    </source>
</evidence>
<dbReference type="RefSeq" id="WP_055146587.1">
    <property type="nucleotide sequence ID" value="NZ_JXSZ01000006.1"/>
</dbReference>
<feature type="transmembrane region" description="Helical" evidence="6">
    <location>
        <begin position="47"/>
        <end position="70"/>
    </location>
</feature>
<feature type="transmembrane region" description="Helical" evidence="6">
    <location>
        <begin position="12"/>
        <end position="41"/>
    </location>
</feature>
<comment type="subcellular location">
    <subcellularLocation>
        <location evidence="1">Cell membrane</location>
        <topology evidence="1">Multi-pass membrane protein</topology>
    </subcellularLocation>
</comment>
<feature type="transmembrane region" description="Helical" evidence="6">
    <location>
        <begin position="407"/>
        <end position="432"/>
    </location>
</feature>
<keyword evidence="4 6" id="KW-1133">Transmembrane helix</keyword>
<dbReference type="Proteomes" id="UP000050454">
    <property type="component" value="Unassembled WGS sequence"/>
</dbReference>
<comment type="caution">
    <text evidence="9">The sequence shown here is derived from an EMBL/GenBank/DDBJ whole genome shotgun (WGS) entry which is preliminary data.</text>
</comment>
<keyword evidence="10" id="KW-1185">Reference proteome</keyword>
<dbReference type="InterPro" id="IPR052159">
    <property type="entry name" value="Competence_DNA_uptake"/>
</dbReference>
<dbReference type="STRING" id="1605367.AFM12_08420"/>
<keyword evidence="3 6" id="KW-0812">Transmembrane</keyword>
<evidence type="ECO:0000256" key="3">
    <source>
        <dbReference type="ARBA" id="ARBA00022692"/>
    </source>
</evidence>
<evidence type="ECO:0000313" key="9">
    <source>
        <dbReference type="EMBL" id="KPM48623.1"/>
    </source>
</evidence>
<evidence type="ECO:0000256" key="5">
    <source>
        <dbReference type="ARBA" id="ARBA00023136"/>
    </source>
</evidence>
<dbReference type="NCBIfam" id="TIGR00360">
    <property type="entry name" value="ComEC_N-term"/>
    <property type="match status" value="1"/>
</dbReference>
<accession>A0A0P7C829</accession>
<feature type="transmembrane region" description="Helical" evidence="6">
    <location>
        <begin position="377"/>
        <end position="401"/>
    </location>
</feature>
<organism evidence="9 10">
    <name type="scientific">Jiulongibacter sediminis</name>
    <dbReference type="NCBI Taxonomy" id="1605367"/>
    <lineage>
        <taxon>Bacteria</taxon>
        <taxon>Pseudomonadati</taxon>
        <taxon>Bacteroidota</taxon>
        <taxon>Cytophagia</taxon>
        <taxon>Cytophagales</taxon>
        <taxon>Leadbetterellaceae</taxon>
        <taxon>Jiulongibacter</taxon>
    </lineage>
</organism>
<feature type="transmembrane region" description="Helical" evidence="6">
    <location>
        <begin position="346"/>
        <end position="365"/>
    </location>
</feature>
<feature type="domain" description="ComEC/Rec2-related protein" evidence="7">
    <location>
        <begin position="225"/>
        <end position="492"/>
    </location>
</feature>
<reference evidence="9 10" key="1">
    <citation type="submission" date="2015-07" db="EMBL/GenBank/DDBJ databases">
        <title>The draft genome sequence of Leadbetterella sp. JN14-9.</title>
        <authorList>
            <person name="Liu Y."/>
            <person name="Du J."/>
            <person name="Shao Z."/>
        </authorList>
    </citation>
    <scope>NUCLEOTIDE SEQUENCE [LARGE SCALE GENOMIC DNA]</scope>
    <source>
        <strain evidence="9 10">JN14-9</strain>
    </source>
</reference>
<dbReference type="AlphaFoldDB" id="A0A0P7C829"/>
<feature type="transmembrane region" description="Helical" evidence="6">
    <location>
        <begin position="280"/>
        <end position="302"/>
    </location>
</feature>
<dbReference type="Pfam" id="PF13567">
    <property type="entry name" value="DUF4131"/>
    <property type="match status" value="1"/>
</dbReference>
<feature type="transmembrane region" description="Helical" evidence="6">
    <location>
        <begin position="246"/>
        <end position="268"/>
    </location>
</feature>
<feature type="transmembrane region" description="Helical" evidence="6">
    <location>
        <begin position="475"/>
        <end position="493"/>
    </location>
</feature>
<dbReference type="InterPro" id="IPR004477">
    <property type="entry name" value="ComEC_N"/>
</dbReference>
<evidence type="ECO:0000259" key="7">
    <source>
        <dbReference type="Pfam" id="PF03772"/>
    </source>
</evidence>
<dbReference type="GO" id="GO:0005886">
    <property type="term" value="C:plasma membrane"/>
    <property type="evidence" value="ECO:0007669"/>
    <property type="project" value="UniProtKB-SubCell"/>
</dbReference>
<keyword evidence="2" id="KW-1003">Cell membrane</keyword>
<protein>
    <recommendedName>
        <fullName evidence="11">Competence protein ComEC</fullName>
    </recommendedName>
</protein>
<dbReference type="PANTHER" id="PTHR30619:SF1">
    <property type="entry name" value="RECOMBINATION PROTEIN 2"/>
    <property type="match status" value="1"/>
</dbReference>
<evidence type="ECO:0008006" key="11">
    <source>
        <dbReference type="Google" id="ProtNLM"/>
    </source>
</evidence>
<sequence>MSLKAYPTLRPLIFLILGIIAAEYFQISSFVLIFLAIGVVAGLFTGFYFKHATVLSIALFTGLAALGFLLSRKQKMEVDFPLEQIDAYVARVSSSGETKPKSYKSEAEIIQIKHQGQWRDVDLKMLLYINSTDSLVPRYGDIFLINEAPRLIEGVKNPFEFNYQKFQFNRGIPAHHFLRKGDYVLLGSQPKSQIKNWAYTLNSKARDILKNALEDPKDLAVAEAMLVGAKDDLDNETRDAYATAGAVHILAVSGLHVGILMLLINYLLGFLKKFKNGHVILGLTTVILLWLYALFTGLSPSVTRATLMFSLFQLGTIIRRDKNSINVLAGSALTLLVFRPNWLFEVGFQLSYLAMFGIIFLYPYLNRLIEPKNKLLSHLWQISVVSVSAQLFTLPLSLYYFHQFPSYFLLTNPLVTVASMGVLFTGLPYLILSGVPLISDFLQAALSFVLKLLNFSVVSISHLPNAKLSGFHLDVVEATTLYLLLFLLIFFFIRRQPTLLKTGVLVAFGLTAFNVKTDLTQMNQQELTLHFIPRGSGISIIDSKTAIFICDSLTEANPRAYDFHLKNYYDARGIRNYTISREPDVDDMLAFEFKNKKNLWIRKYFRQPIDELFDKIMVSQNAVYDINKQFSVFPKTLILDDTNSRYRIEKLKAQADTLGVHLISLYDTGGLTFRE</sequence>